<dbReference type="PANTHER" id="PTHR30441">
    <property type="entry name" value="DUF748 DOMAIN-CONTAINING PROTEIN"/>
    <property type="match status" value="1"/>
</dbReference>
<evidence type="ECO:0000313" key="2">
    <source>
        <dbReference type="EMBL" id="PBK06256.1"/>
    </source>
</evidence>
<dbReference type="GO" id="GO:0005886">
    <property type="term" value="C:plasma membrane"/>
    <property type="evidence" value="ECO:0007669"/>
    <property type="project" value="TreeGrafter"/>
</dbReference>
<comment type="caution">
    <text evidence="2">The sequence shown here is derived from an EMBL/GenBank/DDBJ whole genome shotgun (WGS) entry which is preliminary data.</text>
</comment>
<evidence type="ECO:0000256" key="1">
    <source>
        <dbReference type="SAM" id="MobiDB-lite"/>
    </source>
</evidence>
<name>A0A2A3MN61_9PSED</name>
<evidence type="ECO:0008006" key="4">
    <source>
        <dbReference type="Google" id="ProtNLM"/>
    </source>
</evidence>
<accession>A0A2A3MN61</accession>
<dbReference type="EMBL" id="NTMR01000002">
    <property type="protein sequence ID" value="PBK06256.1"/>
    <property type="molecule type" value="Genomic_DNA"/>
</dbReference>
<keyword evidence="3" id="KW-1185">Reference proteome</keyword>
<dbReference type="InterPro" id="IPR008023">
    <property type="entry name" value="DUF748"/>
</dbReference>
<dbReference type="AlphaFoldDB" id="A0A2A3MN61"/>
<dbReference type="PANTHER" id="PTHR30441:SF8">
    <property type="entry name" value="DUF748 DOMAIN-CONTAINING PROTEIN"/>
    <property type="match status" value="1"/>
</dbReference>
<dbReference type="GO" id="GO:0090313">
    <property type="term" value="P:regulation of protein targeting to membrane"/>
    <property type="evidence" value="ECO:0007669"/>
    <property type="project" value="TreeGrafter"/>
</dbReference>
<dbReference type="InterPro" id="IPR052894">
    <property type="entry name" value="AsmA-related"/>
</dbReference>
<evidence type="ECO:0000313" key="3">
    <source>
        <dbReference type="Proteomes" id="UP000242313"/>
    </source>
</evidence>
<feature type="region of interest" description="Disordered" evidence="1">
    <location>
        <begin position="338"/>
        <end position="377"/>
    </location>
</feature>
<feature type="compositionally biased region" description="Low complexity" evidence="1">
    <location>
        <begin position="359"/>
        <end position="370"/>
    </location>
</feature>
<organism evidence="2 3">
    <name type="scientific">Pseudomonas abyssi</name>
    <dbReference type="NCBI Taxonomy" id="170540"/>
    <lineage>
        <taxon>Bacteria</taxon>
        <taxon>Pseudomonadati</taxon>
        <taxon>Pseudomonadota</taxon>
        <taxon>Gammaproteobacteria</taxon>
        <taxon>Pseudomonadales</taxon>
        <taxon>Pseudomonadaceae</taxon>
        <taxon>Pseudomonas</taxon>
    </lineage>
</organism>
<dbReference type="Pfam" id="PF05359">
    <property type="entry name" value="DUF748"/>
    <property type="match status" value="2"/>
</dbReference>
<protein>
    <recommendedName>
        <fullName evidence="4">DUF748 domain-containing protein</fullName>
    </recommendedName>
</protein>
<sequence>MRLSKKSLLVSLLIAAFAYTLIGALLLPATVLHIANQQLAKLTNAPAKLERVEFNPFSFEATLWNLHIGEPDAPQIAFRRLYANLSLDSLWRGALHLTDIELERAHGDVRFNRDGELNLLQLFNLPERSEPEPPATDSRPFPVELDRIALIKNSLFFEDQRTNEPVVFAYDNLSLELHDLSTLPDNNSNMTLTASGPYGARLDWQGSLSLLPLRSRGHVSVDAAELQTIWPYVRERLAVTLQSGALSASTDYQIDLSERTDVTLSNAQLTLQDFNLQTAQAPLLRIPTLNIAEGSLDLSQRRARLGTIQSEGLEAWAARTEQGEIDLLALLPPADEAAAADANNSSAEDQGTAADEPASDSTATPSATEPAEPPPPWQLQVAAADLSSYQLHLQDRQPAEDVTLELAPLNLSLRDFDSLGQAPFQLSLDTGVNGSGQLQANGDVTLTPLTANLQVNTRDLNLQLARTYVEPLVRIQLRSGLLGSQLQVQLKGLQPLDIGVSGDAHVNQLHIVDSARQRDLLKWQRLDLSGIDYQTDRLSIDGVTLQQPYVRFIINENLTTNFSGLLVEQPVASASASQPQASDKSPLALRIGGIRINDGSANFADFSLTPNFATALGQLNGSIGTIDNQRPLVASVAIEGRVDRYAPVTIQGGLTPFDPLNSLDIATRFRNVELTTLTPYSGKFAGYRIRKGRLNLDLRYRIEQGQLNAENKLLLEGLQLGEKVDSPDAVDLPVRLAVALLKDTKGNIDLSLPVSGNLEDPQFSVMPIVWQTLRNLLLRATQAPFKFIAGLVSGDDQDLSQVSFAPGQKELDANAQRTLDTLASALQERPALTLEIEGLSTVQQDGPLLAAARLEAEYQQLLYQSLQRSGARVPASPNELVVEEDDKPALLEGIYRARLKRQPPPEWSELDREQRAAQLRQAVLDNWSNNDLMLRRLAQARAAEIKAYLVERGGLDAQRLYLIDVSTSDSSGTEAVTVPLHLDSQ</sequence>
<gene>
    <name evidence="2" type="ORF">CNQ84_02470</name>
</gene>
<dbReference type="Gene3D" id="3.30.1330.60">
    <property type="entry name" value="OmpA-like domain"/>
    <property type="match status" value="1"/>
</dbReference>
<dbReference type="InterPro" id="IPR036737">
    <property type="entry name" value="OmpA-like_sf"/>
</dbReference>
<dbReference type="Proteomes" id="UP000242313">
    <property type="component" value="Unassembled WGS sequence"/>
</dbReference>
<reference evidence="2 3" key="1">
    <citation type="submission" date="2017-09" db="EMBL/GenBank/DDBJ databases">
        <title>Pseudomonas abyssi sp. nov. isolated from Abyssopelagic Water.</title>
        <authorList>
            <person name="Wei Y."/>
        </authorList>
    </citation>
    <scope>NUCLEOTIDE SEQUENCE [LARGE SCALE GENOMIC DNA]</scope>
    <source>
        <strain evidence="2 3">MT5</strain>
    </source>
</reference>
<proteinExistence type="predicted"/>
<feature type="compositionally biased region" description="Low complexity" evidence="1">
    <location>
        <begin position="338"/>
        <end position="349"/>
    </location>
</feature>
<dbReference type="RefSeq" id="WP_096003320.1">
    <property type="nucleotide sequence ID" value="NZ_NTMR01000002.1"/>
</dbReference>